<evidence type="ECO:0000313" key="1">
    <source>
        <dbReference type="EMBL" id="CAB4031003.1"/>
    </source>
</evidence>
<dbReference type="InterPro" id="IPR000477">
    <property type="entry name" value="RT_dom"/>
</dbReference>
<dbReference type="OrthoDB" id="5986507at2759"/>
<proteinExistence type="predicted"/>
<comment type="caution">
    <text evidence="1">The sequence shown here is derived from an EMBL/GenBank/DDBJ whole genome shotgun (WGS) entry which is preliminary data.</text>
</comment>
<accession>A0A7D9JL29</accession>
<evidence type="ECO:0000313" key="2">
    <source>
        <dbReference type="Proteomes" id="UP001152795"/>
    </source>
</evidence>
<dbReference type="InterPro" id="IPR043502">
    <property type="entry name" value="DNA/RNA_pol_sf"/>
</dbReference>
<sequence length="721" mass="82492">TGIIPAPTIGDHDAVFACVNVRVRRFQPRYKWIRLERKFVTEEFLQDSANLPFSVIYGLESPDDMVNALNTLFSESIERHAPLKRIKLTRPPAPWMNANEIRKLQADRDRLRFEAHKANSDDSWKAFREVRNKIKSVINKTKRNFIKTALSSNRPKEVWRMIHRILHPNKKPLHADPDKLNDYFINTNERTLGTKPAALSDLLEFIDSLSDSTTPQQSFSLRPVSHREVLCEIDKLRSDTSTGIDNIPVKFVKLAREHLAGPLQYIINNCIARSAFPEAWKIARISPIPKIDQPLCEADYRPVSILPALSKMIAYIEERVLLGATISGFRKGHSTTTVLLGIRDALIRASKKGEVTLMVYADYSKAFDTVQFRCVLTKMHGLGFSKSFLHWMINYLTNRQQLVQINDSKSSLLTVQFGVPQGSVLGPAIFNLYVADLQEKLQLPCYQYADDTSFYTHSKVCDLDSAVKDVNDAIVRLVDYSQCSNLALNSSKTDWMLVSTPQMARAHDLGDRTFSIKCGDKFLERIKCKNLLGIYLNEHLSWSSHIDYLLTSCYGILAVLKKLKNLTPFHVRKTLVESLVLSKIDYASPVFHPLPIYQQKRLQRLQNSCAGFVLRRFARQEDLATLNWLNISKRMDFNILKLAYKALHDDSFPEYLRLSLHCVNAYSLRSSSAPVLDIPKESGTFQDSAASIFNKLPEEIRNINNYRTFCRCIKKHFKNSE</sequence>
<feature type="non-terminal residue" evidence="1">
    <location>
        <position position="1"/>
    </location>
</feature>
<dbReference type="EMBL" id="CACRXK020017287">
    <property type="protein sequence ID" value="CAB4031003.1"/>
    <property type="molecule type" value="Genomic_DNA"/>
</dbReference>
<dbReference type="CDD" id="cd01650">
    <property type="entry name" value="RT_nLTR_like"/>
    <property type="match status" value="1"/>
</dbReference>
<dbReference type="AlphaFoldDB" id="A0A7D9JL29"/>
<keyword evidence="2" id="KW-1185">Reference proteome</keyword>
<name>A0A7D9JL29_PARCT</name>
<organism evidence="1 2">
    <name type="scientific">Paramuricea clavata</name>
    <name type="common">Red gorgonian</name>
    <name type="synonym">Violescent sea-whip</name>
    <dbReference type="NCBI Taxonomy" id="317549"/>
    <lineage>
        <taxon>Eukaryota</taxon>
        <taxon>Metazoa</taxon>
        <taxon>Cnidaria</taxon>
        <taxon>Anthozoa</taxon>
        <taxon>Octocorallia</taxon>
        <taxon>Malacalcyonacea</taxon>
        <taxon>Plexauridae</taxon>
        <taxon>Paramuricea</taxon>
    </lineage>
</organism>
<dbReference type="SUPFAM" id="SSF56672">
    <property type="entry name" value="DNA/RNA polymerases"/>
    <property type="match status" value="1"/>
</dbReference>
<gene>
    <name evidence="1" type="ORF">PACLA_8A014924</name>
</gene>
<protein>
    <submittedName>
        <fullName evidence="1">Uncharacterized protein</fullName>
    </submittedName>
</protein>
<dbReference type="Pfam" id="PF00078">
    <property type="entry name" value="RVT_1"/>
    <property type="match status" value="1"/>
</dbReference>
<dbReference type="PROSITE" id="PS50878">
    <property type="entry name" value="RT_POL"/>
    <property type="match status" value="1"/>
</dbReference>
<dbReference type="PANTHER" id="PTHR33332">
    <property type="entry name" value="REVERSE TRANSCRIPTASE DOMAIN-CONTAINING PROTEIN"/>
    <property type="match status" value="1"/>
</dbReference>
<dbReference type="Proteomes" id="UP001152795">
    <property type="component" value="Unassembled WGS sequence"/>
</dbReference>
<reference evidence="1" key="1">
    <citation type="submission" date="2020-04" db="EMBL/GenBank/DDBJ databases">
        <authorList>
            <person name="Alioto T."/>
            <person name="Alioto T."/>
            <person name="Gomez Garrido J."/>
        </authorList>
    </citation>
    <scope>NUCLEOTIDE SEQUENCE</scope>
    <source>
        <strain evidence="1">A484AB</strain>
    </source>
</reference>